<organism evidence="1 2">
    <name type="scientific">Clydaea vesicula</name>
    <dbReference type="NCBI Taxonomy" id="447962"/>
    <lineage>
        <taxon>Eukaryota</taxon>
        <taxon>Fungi</taxon>
        <taxon>Fungi incertae sedis</taxon>
        <taxon>Chytridiomycota</taxon>
        <taxon>Chytridiomycota incertae sedis</taxon>
        <taxon>Chytridiomycetes</taxon>
        <taxon>Lobulomycetales</taxon>
        <taxon>Lobulomycetaceae</taxon>
        <taxon>Clydaea</taxon>
    </lineage>
</organism>
<sequence length="53" mass="6048">AIGQPLKREWKIPVKPQIPRSYPSKHLNSEYLIFILVPAGSRDLNLSGYDDPE</sequence>
<accession>A0AAD5Y284</accession>
<dbReference type="EMBL" id="JADGJW010000107">
    <property type="protein sequence ID" value="KAJ3224050.1"/>
    <property type="molecule type" value="Genomic_DNA"/>
</dbReference>
<evidence type="ECO:0000313" key="1">
    <source>
        <dbReference type="EMBL" id="KAJ3224050.1"/>
    </source>
</evidence>
<protein>
    <submittedName>
        <fullName evidence="1">Uncharacterized protein</fullName>
    </submittedName>
</protein>
<evidence type="ECO:0000313" key="2">
    <source>
        <dbReference type="Proteomes" id="UP001211065"/>
    </source>
</evidence>
<dbReference type="AlphaFoldDB" id="A0AAD5Y284"/>
<dbReference type="Proteomes" id="UP001211065">
    <property type="component" value="Unassembled WGS sequence"/>
</dbReference>
<proteinExistence type="predicted"/>
<name>A0AAD5Y284_9FUNG</name>
<keyword evidence="2" id="KW-1185">Reference proteome</keyword>
<feature type="non-terminal residue" evidence="1">
    <location>
        <position position="1"/>
    </location>
</feature>
<reference evidence="1" key="1">
    <citation type="submission" date="2020-05" db="EMBL/GenBank/DDBJ databases">
        <title>Phylogenomic resolution of chytrid fungi.</title>
        <authorList>
            <person name="Stajich J.E."/>
            <person name="Amses K."/>
            <person name="Simmons R."/>
            <person name="Seto K."/>
            <person name="Myers J."/>
            <person name="Bonds A."/>
            <person name="Quandt C.A."/>
            <person name="Barry K."/>
            <person name="Liu P."/>
            <person name="Grigoriev I."/>
            <person name="Longcore J.E."/>
            <person name="James T.Y."/>
        </authorList>
    </citation>
    <scope>NUCLEOTIDE SEQUENCE</scope>
    <source>
        <strain evidence="1">JEL0476</strain>
    </source>
</reference>
<gene>
    <name evidence="1" type="ORF">HK099_000328</name>
</gene>
<comment type="caution">
    <text evidence="1">The sequence shown here is derived from an EMBL/GenBank/DDBJ whole genome shotgun (WGS) entry which is preliminary data.</text>
</comment>